<dbReference type="Proteomes" id="UP000885797">
    <property type="component" value="Unassembled WGS sequence"/>
</dbReference>
<dbReference type="PANTHER" id="PTHR33525">
    <property type="match status" value="1"/>
</dbReference>
<dbReference type="PANTHER" id="PTHR33525:SF3">
    <property type="entry name" value="RIBONUCLEASE Y"/>
    <property type="match status" value="1"/>
</dbReference>
<reference evidence="2" key="1">
    <citation type="journal article" date="2020" name="mSystems">
        <title>Genome- and Community-Level Interaction Insights into Carbon Utilization and Element Cycling Functions of Hydrothermarchaeota in Hydrothermal Sediment.</title>
        <authorList>
            <person name="Zhou Z."/>
            <person name="Liu Y."/>
            <person name="Xu W."/>
            <person name="Pan J."/>
            <person name="Luo Z.H."/>
            <person name="Li M."/>
        </authorList>
    </citation>
    <scope>NUCLEOTIDE SEQUENCE [LARGE SCALE GENOMIC DNA]</scope>
    <source>
        <strain evidence="2">HyVt-503</strain>
    </source>
</reference>
<feature type="domain" description="HDOD" evidence="1">
    <location>
        <begin position="27"/>
        <end position="221"/>
    </location>
</feature>
<dbReference type="InterPro" id="IPR052340">
    <property type="entry name" value="RNase_Y/CdgJ"/>
</dbReference>
<dbReference type="Pfam" id="PF08668">
    <property type="entry name" value="HDOD"/>
    <property type="match status" value="1"/>
</dbReference>
<protein>
    <submittedName>
        <fullName evidence="2">HDOD domain-containing protein</fullName>
    </submittedName>
</protein>
<comment type="caution">
    <text evidence="2">The sequence shown here is derived from an EMBL/GenBank/DDBJ whole genome shotgun (WGS) entry which is preliminary data.</text>
</comment>
<gene>
    <name evidence="2" type="ORF">ENJ63_04035</name>
</gene>
<accession>A0A7V2SW33</accession>
<organism evidence="2">
    <name type="scientific">Dissulfuribacter thermophilus</name>
    <dbReference type="NCBI Taxonomy" id="1156395"/>
    <lineage>
        <taxon>Bacteria</taxon>
        <taxon>Pseudomonadati</taxon>
        <taxon>Thermodesulfobacteriota</taxon>
        <taxon>Dissulfuribacteria</taxon>
        <taxon>Dissulfuribacterales</taxon>
        <taxon>Dissulfuribacteraceae</taxon>
        <taxon>Dissulfuribacter</taxon>
    </lineage>
</organism>
<dbReference type="AlphaFoldDB" id="A0A7V2SW33"/>
<name>A0A7V2SW33_9BACT</name>
<sequence>MKFFKKLNRYAAMATGDFQKIFKDFEVPACPKVVTELLNATKDPDVTIDKVANILEMDPGLGSKLLRMVNSSLYGLPNTVSSIVRAVNLVGLKEIENLAVCYAITKGLKDPKVKGFDLDRFIQTSFFRAIIAREVASFFSAEREEAFTGGLMQDIAIPTLLTDWFDIYGPVFEEHLKSGRPLHELETERFSWNHCEAGAWIAREWEFPDVLVCAIGLHAREFDELKEMEVERSAIGAVALSARAPDPMDKLEDDPSHLELYLEYGTKAGLDEITLKETFDRSKTILEELSSIFNGQ</sequence>
<proteinExistence type="predicted"/>
<evidence type="ECO:0000259" key="1">
    <source>
        <dbReference type="PROSITE" id="PS51833"/>
    </source>
</evidence>
<dbReference type="EMBL" id="DRND01000319">
    <property type="protein sequence ID" value="HFC47032.1"/>
    <property type="molecule type" value="Genomic_DNA"/>
</dbReference>
<dbReference type="PROSITE" id="PS51833">
    <property type="entry name" value="HDOD"/>
    <property type="match status" value="1"/>
</dbReference>
<dbReference type="SUPFAM" id="SSF109604">
    <property type="entry name" value="HD-domain/PDEase-like"/>
    <property type="match status" value="1"/>
</dbReference>
<dbReference type="InterPro" id="IPR013976">
    <property type="entry name" value="HDOD"/>
</dbReference>
<evidence type="ECO:0000313" key="2">
    <source>
        <dbReference type="EMBL" id="HFC47032.1"/>
    </source>
</evidence>
<dbReference type="Gene3D" id="1.10.3210.10">
    <property type="entry name" value="Hypothetical protein af1432"/>
    <property type="match status" value="1"/>
</dbReference>